<dbReference type="EMBL" id="JACLAX010000004">
    <property type="protein sequence ID" value="MBC2668773.1"/>
    <property type="molecule type" value="Genomic_DNA"/>
</dbReference>
<proteinExistence type="predicted"/>
<protein>
    <recommendedName>
        <fullName evidence="3">Ead/Ea22-like family protein</fullName>
    </recommendedName>
</protein>
<dbReference type="Proteomes" id="UP000551327">
    <property type="component" value="Unassembled WGS sequence"/>
</dbReference>
<gene>
    <name evidence="1" type="ORF">H7F53_06440</name>
</gene>
<comment type="caution">
    <text evidence="1">The sequence shown here is derived from an EMBL/GenBank/DDBJ whole genome shotgun (WGS) entry which is preliminary data.</text>
</comment>
<accession>A0A7X1KPS6</accession>
<evidence type="ECO:0000313" key="2">
    <source>
        <dbReference type="Proteomes" id="UP000551327"/>
    </source>
</evidence>
<reference evidence="1 2" key="1">
    <citation type="submission" date="2020-08" db="EMBL/GenBank/DDBJ databases">
        <title>The genome sequence of type strain Novosphingobium piscinae KCTC 42194.</title>
        <authorList>
            <person name="Liu Y."/>
        </authorList>
    </citation>
    <scope>NUCLEOTIDE SEQUENCE [LARGE SCALE GENOMIC DNA]</scope>
    <source>
        <strain evidence="1 2">KCTC 42194</strain>
    </source>
</reference>
<dbReference type="AlphaFoldDB" id="A0A7X1KPS6"/>
<dbReference type="RefSeq" id="WP_185678639.1">
    <property type="nucleotide sequence ID" value="NZ_JACLAX010000004.1"/>
</dbReference>
<evidence type="ECO:0008006" key="3">
    <source>
        <dbReference type="Google" id="ProtNLM"/>
    </source>
</evidence>
<evidence type="ECO:0000313" key="1">
    <source>
        <dbReference type="EMBL" id="MBC2668773.1"/>
    </source>
</evidence>
<name>A0A7X1KPS6_9SPHN</name>
<keyword evidence="2" id="KW-1185">Reference proteome</keyword>
<sequence>MSDLSKRLRAYRSHNDWGDKIHHPITDEAADALDALQAELSEQARIIGASGERDARHLAMIAERDREIARLRRAIGEAEKALENTDLWGHQVLRQVHNALAPFITPTDTPAP</sequence>
<organism evidence="1 2">
    <name type="scientific">Novosphingobium piscinae</name>
    <dbReference type="NCBI Taxonomy" id="1507448"/>
    <lineage>
        <taxon>Bacteria</taxon>
        <taxon>Pseudomonadati</taxon>
        <taxon>Pseudomonadota</taxon>
        <taxon>Alphaproteobacteria</taxon>
        <taxon>Sphingomonadales</taxon>
        <taxon>Sphingomonadaceae</taxon>
        <taxon>Novosphingobium</taxon>
    </lineage>
</organism>